<evidence type="ECO:0000313" key="6">
    <source>
        <dbReference type="Proteomes" id="UP000431092"/>
    </source>
</evidence>
<keyword evidence="1" id="KW-0963">Cytoplasm</keyword>
<keyword evidence="2" id="KW-0547">Nucleotide-binding</keyword>
<feature type="domain" description="Anticodon-binding" evidence="4">
    <location>
        <begin position="100"/>
        <end position="139"/>
    </location>
</feature>
<dbReference type="RefSeq" id="WP_154594025.1">
    <property type="nucleotide sequence ID" value="NZ_WLVL01000040.1"/>
</dbReference>
<keyword evidence="3" id="KW-0436">Ligase</keyword>
<dbReference type="GO" id="GO:0004812">
    <property type="term" value="F:aminoacyl-tRNA ligase activity"/>
    <property type="evidence" value="ECO:0007669"/>
    <property type="project" value="UniProtKB-KW"/>
</dbReference>
<dbReference type="EMBL" id="WLVL01000040">
    <property type="protein sequence ID" value="MTB72743.1"/>
    <property type="molecule type" value="Genomic_DNA"/>
</dbReference>
<keyword evidence="6" id="KW-1185">Reference proteome</keyword>
<dbReference type="SUPFAM" id="SSF52954">
    <property type="entry name" value="Class II aaRS ABD-related"/>
    <property type="match status" value="1"/>
</dbReference>
<sequence length="144" mass="16317">MGSGTGPPYRLDFGAWLRRTERPPGDLAHFATRGTALAYHYRDPESEWGELERIVDRSDDDLARHARASWADLRYYDQRTGDCYAGHRAAIAAPGRDRNPHCVTVDSYTLGDRSVTVRDRDTMRQERMGLDALEGYLAERLVGC</sequence>
<dbReference type="GO" id="GO:0005524">
    <property type="term" value="F:ATP binding"/>
    <property type="evidence" value="ECO:0007669"/>
    <property type="project" value="UniProtKB-KW"/>
</dbReference>
<keyword evidence="3" id="KW-0030">Aminoacyl-tRNA synthetase</keyword>
<dbReference type="InterPro" id="IPR036621">
    <property type="entry name" value="Anticodon-bd_dom_sf"/>
</dbReference>
<evidence type="ECO:0000259" key="4">
    <source>
        <dbReference type="Pfam" id="PF03129"/>
    </source>
</evidence>
<comment type="caution">
    <text evidence="5">The sequence shown here is derived from an EMBL/GenBank/DDBJ whole genome shotgun (WGS) entry which is preliminary data.</text>
</comment>
<gene>
    <name evidence="5" type="ORF">GGG17_12365</name>
</gene>
<evidence type="ECO:0000313" key="5">
    <source>
        <dbReference type="EMBL" id="MTB72743.1"/>
    </source>
</evidence>
<proteinExistence type="predicted"/>
<reference evidence="5 6" key="1">
    <citation type="submission" date="2019-11" db="EMBL/GenBank/DDBJ databases">
        <title>Whole genome sequencing identifies a novel species of the genus Arsenicicoccus isolated from human blood.</title>
        <authorList>
            <person name="Jeong J.H."/>
            <person name="Kweon O.J."/>
            <person name="Kim H.R."/>
            <person name="Kim T.-H."/>
            <person name="Ha S.-M."/>
            <person name="Lee M.-K."/>
        </authorList>
    </citation>
    <scope>NUCLEOTIDE SEQUENCE [LARGE SCALE GENOMIC DNA]</scope>
    <source>
        <strain evidence="5 6">MKL-02</strain>
    </source>
</reference>
<dbReference type="Gene3D" id="3.40.50.800">
    <property type="entry name" value="Anticodon-binding domain"/>
    <property type="match status" value="1"/>
</dbReference>
<name>A0A6I3IJB1_9MICO</name>
<evidence type="ECO:0000256" key="3">
    <source>
        <dbReference type="ARBA" id="ARBA00023146"/>
    </source>
</evidence>
<protein>
    <recommendedName>
        <fullName evidence="4">Anticodon-binding domain-containing protein</fullName>
    </recommendedName>
</protein>
<evidence type="ECO:0000256" key="1">
    <source>
        <dbReference type="ARBA" id="ARBA00022490"/>
    </source>
</evidence>
<keyword evidence="2" id="KW-0067">ATP-binding</keyword>
<evidence type="ECO:0000256" key="2">
    <source>
        <dbReference type="ARBA" id="ARBA00022840"/>
    </source>
</evidence>
<dbReference type="AlphaFoldDB" id="A0A6I3IJB1"/>
<accession>A0A6I3IJB1</accession>
<dbReference type="Proteomes" id="UP000431092">
    <property type="component" value="Unassembled WGS sequence"/>
</dbReference>
<dbReference type="GO" id="GO:0006418">
    <property type="term" value="P:tRNA aminoacylation for protein translation"/>
    <property type="evidence" value="ECO:0007669"/>
    <property type="project" value="UniProtKB-ARBA"/>
</dbReference>
<organism evidence="5 6">
    <name type="scientific">Arsenicicoccus cauae</name>
    <dbReference type="NCBI Taxonomy" id="2663847"/>
    <lineage>
        <taxon>Bacteria</taxon>
        <taxon>Bacillati</taxon>
        <taxon>Actinomycetota</taxon>
        <taxon>Actinomycetes</taxon>
        <taxon>Micrococcales</taxon>
        <taxon>Intrasporangiaceae</taxon>
        <taxon>Arsenicicoccus</taxon>
    </lineage>
</organism>
<dbReference type="InterPro" id="IPR004154">
    <property type="entry name" value="Anticodon-bd"/>
</dbReference>
<dbReference type="Pfam" id="PF03129">
    <property type="entry name" value="HGTP_anticodon"/>
    <property type="match status" value="1"/>
</dbReference>